<reference evidence="1 2" key="1">
    <citation type="submission" date="2019-05" db="EMBL/GenBank/DDBJ databases">
        <title>Genome sequences of Thalassotalea litorea 1K03283.</title>
        <authorList>
            <person name="Zhang D."/>
        </authorList>
    </citation>
    <scope>NUCLEOTIDE SEQUENCE [LARGE SCALE GENOMIC DNA]</scope>
    <source>
        <strain evidence="1 2">MCCC 1K03283</strain>
    </source>
</reference>
<comment type="caution">
    <text evidence="1">The sequence shown here is derived from an EMBL/GenBank/DDBJ whole genome shotgun (WGS) entry which is preliminary data.</text>
</comment>
<dbReference type="AlphaFoldDB" id="A0A5R9IMJ4"/>
<evidence type="ECO:0000313" key="2">
    <source>
        <dbReference type="Proteomes" id="UP000307790"/>
    </source>
</evidence>
<proteinExistence type="predicted"/>
<name>A0A5R9IMJ4_9GAMM</name>
<dbReference type="Proteomes" id="UP000307790">
    <property type="component" value="Unassembled WGS sequence"/>
</dbReference>
<dbReference type="OrthoDB" id="9814116at2"/>
<sequence>MAKILSELTPGLFKQTLRTHAVDFSGHALCDENLNQFSKNTKLNVGHISCSDCVDIIRASFMVSHEELAPEHDFSELPPGNCH</sequence>
<protein>
    <submittedName>
        <fullName evidence="1">Uncharacterized protein</fullName>
    </submittedName>
</protein>
<accession>A0A5R9IMJ4</accession>
<gene>
    <name evidence="1" type="ORF">FE810_15415</name>
</gene>
<evidence type="ECO:0000313" key="1">
    <source>
        <dbReference type="EMBL" id="TLU61209.1"/>
    </source>
</evidence>
<dbReference type="RefSeq" id="WP_138321276.1">
    <property type="nucleotide sequence ID" value="NZ_VCBC01000018.1"/>
</dbReference>
<dbReference type="EMBL" id="VCBC01000018">
    <property type="protein sequence ID" value="TLU61209.1"/>
    <property type="molecule type" value="Genomic_DNA"/>
</dbReference>
<keyword evidence="2" id="KW-1185">Reference proteome</keyword>
<organism evidence="1 2">
    <name type="scientific">Thalassotalea litorea</name>
    <dbReference type="NCBI Taxonomy" id="2020715"/>
    <lineage>
        <taxon>Bacteria</taxon>
        <taxon>Pseudomonadati</taxon>
        <taxon>Pseudomonadota</taxon>
        <taxon>Gammaproteobacteria</taxon>
        <taxon>Alteromonadales</taxon>
        <taxon>Colwelliaceae</taxon>
        <taxon>Thalassotalea</taxon>
    </lineage>
</organism>